<feature type="chain" id="PRO_5012286010" evidence="1">
    <location>
        <begin position="22"/>
        <end position="99"/>
    </location>
</feature>
<name>A0A239ENT7_EKHLU</name>
<keyword evidence="3" id="KW-1185">Reference proteome</keyword>
<organism evidence="2 3">
    <name type="scientific">Ekhidna lutea</name>
    <dbReference type="NCBI Taxonomy" id="447679"/>
    <lineage>
        <taxon>Bacteria</taxon>
        <taxon>Pseudomonadati</taxon>
        <taxon>Bacteroidota</taxon>
        <taxon>Cytophagia</taxon>
        <taxon>Cytophagales</taxon>
        <taxon>Reichenbachiellaceae</taxon>
        <taxon>Ekhidna</taxon>
    </lineage>
</organism>
<dbReference type="Proteomes" id="UP000198393">
    <property type="component" value="Unassembled WGS sequence"/>
</dbReference>
<feature type="signal peptide" evidence="1">
    <location>
        <begin position="1"/>
        <end position="21"/>
    </location>
</feature>
<sequence>MINKLFTTFLLCFAVASAASAQRIVVDTASTNKYLISPVNEDAQNQEVAEPTFGDRAISIGKGILNRLKARLNLEEAAESIKDKKDKILGKPEGDQDSG</sequence>
<protein>
    <submittedName>
        <fullName evidence="2">Uncharacterized protein</fullName>
    </submittedName>
</protein>
<dbReference type="RefSeq" id="WP_089355001.1">
    <property type="nucleotide sequence ID" value="NZ_FZPD01000001.1"/>
</dbReference>
<accession>A0A239ENT7</accession>
<gene>
    <name evidence="2" type="ORF">SAMN05421640_0219</name>
</gene>
<evidence type="ECO:0000256" key="1">
    <source>
        <dbReference type="SAM" id="SignalP"/>
    </source>
</evidence>
<keyword evidence="1" id="KW-0732">Signal</keyword>
<dbReference type="AlphaFoldDB" id="A0A239ENT7"/>
<proteinExistence type="predicted"/>
<dbReference type="EMBL" id="FZPD01000001">
    <property type="protein sequence ID" value="SNS45534.1"/>
    <property type="molecule type" value="Genomic_DNA"/>
</dbReference>
<reference evidence="2 3" key="1">
    <citation type="submission" date="2017-06" db="EMBL/GenBank/DDBJ databases">
        <authorList>
            <person name="Kim H.J."/>
            <person name="Triplett B.A."/>
        </authorList>
    </citation>
    <scope>NUCLEOTIDE SEQUENCE [LARGE SCALE GENOMIC DNA]</scope>
    <source>
        <strain evidence="2 3">DSM 19307</strain>
    </source>
</reference>
<evidence type="ECO:0000313" key="3">
    <source>
        <dbReference type="Proteomes" id="UP000198393"/>
    </source>
</evidence>
<evidence type="ECO:0000313" key="2">
    <source>
        <dbReference type="EMBL" id="SNS45534.1"/>
    </source>
</evidence>